<feature type="compositionally biased region" description="Basic and acidic residues" evidence="1">
    <location>
        <begin position="39"/>
        <end position="55"/>
    </location>
</feature>
<feature type="region of interest" description="Disordered" evidence="1">
    <location>
        <begin position="69"/>
        <end position="101"/>
    </location>
</feature>
<evidence type="ECO:0000313" key="3">
    <source>
        <dbReference type="Proteomes" id="UP000199337"/>
    </source>
</evidence>
<evidence type="ECO:0000313" key="2">
    <source>
        <dbReference type="EMBL" id="SFH23123.1"/>
    </source>
</evidence>
<reference evidence="3" key="1">
    <citation type="submission" date="2016-10" db="EMBL/GenBank/DDBJ databases">
        <authorList>
            <person name="Varghese N."/>
            <person name="Submissions S."/>
        </authorList>
    </citation>
    <scope>NUCLEOTIDE SEQUENCE [LARGE SCALE GENOMIC DNA]</scope>
    <source>
        <strain evidence="3">DSM 17038</strain>
    </source>
</reference>
<proteinExistence type="predicted"/>
<feature type="region of interest" description="Disordered" evidence="1">
    <location>
        <begin position="167"/>
        <end position="195"/>
    </location>
</feature>
<dbReference type="Proteomes" id="UP000199337">
    <property type="component" value="Unassembled WGS sequence"/>
</dbReference>
<gene>
    <name evidence="2" type="ORF">SAMN05660649_04373</name>
</gene>
<protein>
    <submittedName>
        <fullName evidence="2">Ribonucleoside-triphosphate reductase</fullName>
    </submittedName>
</protein>
<feature type="compositionally biased region" description="Low complexity" evidence="1">
    <location>
        <begin position="1"/>
        <end position="22"/>
    </location>
</feature>
<dbReference type="STRING" id="341036.SAMN05660649_04373"/>
<feature type="compositionally biased region" description="Polar residues" evidence="1">
    <location>
        <begin position="27"/>
        <end position="38"/>
    </location>
</feature>
<dbReference type="EMBL" id="FOOX01000020">
    <property type="protein sequence ID" value="SFH23123.1"/>
    <property type="molecule type" value="Genomic_DNA"/>
</dbReference>
<dbReference type="AlphaFoldDB" id="A0A1I2YBS4"/>
<dbReference type="RefSeq" id="WP_092474349.1">
    <property type="nucleotide sequence ID" value="NZ_FOOX01000020.1"/>
</dbReference>
<name>A0A1I2YBS4_9FIRM</name>
<dbReference type="OrthoDB" id="2081899at2"/>
<feature type="region of interest" description="Disordered" evidence="1">
    <location>
        <begin position="1"/>
        <end position="55"/>
    </location>
</feature>
<feature type="compositionally biased region" description="Polar residues" evidence="1">
    <location>
        <begin position="179"/>
        <end position="188"/>
    </location>
</feature>
<evidence type="ECO:0000256" key="1">
    <source>
        <dbReference type="SAM" id="MobiDB-lite"/>
    </source>
</evidence>
<sequence>MSEQNTNNTNPNENLNTQNPTPDGAKNTENQDGDNSGGHQDKEHMIPKHRFDEVNSKYKELMKDLETLKAEKTERDKKAVEQEKKAKEQQGKFEELYKTTSDELNQTKETYSKATERVVQLEGVINSLLEARLENVPEEFKDLLPQHMNPEQKLEWLANAEKKGLFKTTKKDTPLGERTNPQGSQNADLNKLSPMELLRAAYGQK</sequence>
<keyword evidence="3" id="KW-1185">Reference proteome</keyword>
<organism evidence="2 3">
    <name type="scientific">Desulfotruncus arcticus DSM 17038</name>
    <dbReference type="NCBI Taxonomy" id="1121424"/>
    <lineage>
        <taxon>Bacteria</taxon>
        <taxon>Bacillati</taxon>
        <taxon>Bacillota</taxon>
        <taxon>Clostridia</taxon>
        <taxon>Eubacteriales</taxon>
        <taxon>Desulfallaceae</taxon>
        <taxon>Desulfotruncus</taxon>
    </lineage>
</organism>
<accession>A0A1I2YBS4</accession>